<dbReference type="PATRIC" id="fig|1121338.3.peg.767"/>
<dbReference type="STRING" id="1121338.CLTEP_07530"/>
<comment type="caution">
    <text evidence="1">The sequence shown here is derived from an EMBL/GenBank/DDBJ whole genome shotgun (WGS) entry which is preliminary data.</text>
</comment>
<organism evidence="1 2">
    <name type="scientific">Clostridium tepidiprofundi DSM 19306</name>
    <dbReference type="NCBI Taxonomy" id="1121338"/>
    <lineage>
        <taxon>Bacteria</taxon>
        <taxon>Bacillati</taxon>
        <taxon>Bacillota</taxon>
        <taxon>Clostridia</taxon>
        <taxon>Eubacteriales</taxon>
        <taxon>Clostridiaceae</taxon>
        <taxon>Clostridium</taxon>
    </lineage>
</organism>
<accession>A0A151B627</accession>
<dbReference type="AlphaFoldDB" id="A0A151B627"/>
<dbReference type="Proteomes" id="UP000075531">
    <property type="component" value="Unassembled WGS sequence"/>
</dbReference>
<sequence>MKVKNVQEGFIETGLGTLVTGIGTALCIKKIAPKVASGLIGFGIAHIALGSIDLIQDGIKGYNFNATKYSNNNNRLNKIHKNIRYDIQHNKYLRRHVRPVAF</sequence>
<reference evidence="1 2" key="1">
    <citation type="submission" date="2016-02" db="EMBL/GenBank/DDBJ databases">
        <title>Genome sequence of Clostridium tepidiprofundi DSM 19306.</title>
        <authorList>
            <person name="Poehlein A."/>
            <person name="Daniel R."/>
        </authorList>
    </citation>
    <scope>NUCLEOTIDE SEQUENCE [LARGE SCALE GENOMIC DNA]</scope>
    <source>
        <strain evidence="1 2">DSM 19306</strain>
    </source>
</reference>
<proteinExistence type="predicted"/>
<evidence type="ECO:0008006" key="3">
    <source>
        <dbReference type="Google" id="ProtNLM"/>
    </source>
</evidence>
<evidence type="ECO:0000313" key="1">
    <source>
        <dbReference type="EMBL" id="KYH35349.1"/>
    </source>
</evidence>
<evidence type="ECO:0000313" key="2">
    <source>
        <dbReference type="Proteomes" id="UP000075531"/>
    </source>
</evidence>
<gene>
    <name evidence="1" type="ORF">CLTEP_07530</name>
</gene>
<dbReference type="EMBL" id="LTBA01000004">
    <property type="protein sequence ID" value="KYH35349.1"/>
    <property type="molecule type" value="Genomic_DNA"/>
</dbReference>
<keyword evidence="2" id="KW-1185">Reference proteome</keyword>
<dbReference type="RefSeq" id="WP_066822820.1">
    <property type="nucleotide sequence ID" value="NZ_LTBA01000004.1"/>
</dbReference>
<name>A0A151B627_9CLOT</name>
<protein>
    <recommendedName>
        <fullName evidence="3">Asparagine synthase</fullName>
    </recommendedName>
</protein>